<dbReference type="EMBL" id="JARYMX010000005">
    <property type="protein sequence ID" value="KAJ9549766.1"/>
    <property type="molecule type" value="Genomic_DNA"/>
</dbReference>
<feature type="region of interest" description="Disordered" evidence="1">
    <location>
        <begin position="1004"/>
        <end position="1202"/>
    </location>
</feature>
<feature type="region of interest" description="Disordered" evidence="1">
    <location>
        <begin position="1225"/>
        <end position="1272"/>
    </location>
</feature>
<feature type="region of interest" description="Disordered" evidence="1">
    <location>
        <begin position="59"/>
        <end position="91"/>
    </location>
</feature>
<comment type="caution">
    <text evidence="2">The sequence shown here is derived from an EMBL/GenBank/DDBJ whole genome shotgun (WGS) entry which is preliminary data.</text>
</comment>
<reference evidence="2" key="1">
    <citation type="submission" date="2023-03" db="EMBL/GenBank/DDBJ databases">
        <title>Chromosome-scale reference genome and RAD-based genetic map of yellow starthistle (Centaurea solstitialis) reveal putative structural variation and QTLs associated with invader traits.</title>
        <authorList>
            <person name="Reatini B."/>
            <person name="Cang F.A."/>
            <person name="Jiang Q."/>
            <person name="Mckibben M.T.W."/>
            <person name="Barker M.S."/>
            <person name="Rieseberg L.H."/>
            <person name="Dlugosch K.M."/>
        </authorList>
    </citation>
    <scope>NUCLEOTIDE SEQUENCE</scope>
    <source>
        <strain evidence="2">CAN-66</strain>
        <tissue evidence="2">Leaf</tissue>
    </source>
</reference>
<feature type="compositionally biased region" description="Polar residues" evidence="1">
    <location>
        <begin position="82"/>
        <end position="91"/>
    </location>
</feature>
<dbReference type="PANTHER" id="PTHR34536:SF15">
    <property type="entry name" value="BTZ DOMAIN-CONTAINING PROTEIN"/>
    <property type="match status" value="1"/>
</dbReference>
<feature type="compositionally biased region" description="Basic and acidic residues" evidence="1">
    <location>
        <begin position="221"/>
        <end position="231"/>
    </location>
</feature>
<dbReference type="PANTHER" id="PTHR34536">
    <property type="entry name" value="DENTIN SIALOPHOSPHOPROTEIN-LIKE PROTEIN"/>
    <property type="match status" value="1"/>
</dbReference>
<feature type="compositionally biased region" description="Polar residues" evidence="1">
    <location>
        <begin position="734"/>
        <end position="752"/>
    </location>
</feature>
<feature type="compositionally biased region" description="Low complexity" evidence="1">
    <location>
        <begin position="1075"/>
        <end position="1085"/>
    </location>
</feature>
<evidence type="ECO:0000256" key="1">
    <source>
        <dbReference type="SAM" id="MobiDB-lite"/>
    </source>
</evidence>
<protein>
    <submittedName>
        <fullName evidence="2">Uncharacterized protein</fullName>
    </submittedName>
</protein>
<dbReference type="Proteomes" id="UP001172457">
    <property type="component" value="Chromosome 5"/>
</dbReference>
<feature type="region of interest" description="Disordered" evidence="1">
    <location>
        <begin position="195"/>
        <end position="234"/>
    </location>
</feature>
<name>A0AA38T9C0_9ASTR</name>
<evidence type="ECO:0000313" key="2">
    <source>
        <dbReference type="EMBL" id="KAJ9549766.1"/>
    </source>
</evidence>
<feature type="compositionally biased region" description="Polar residues" evidence="1">
    <location>
        <begin position="195"/>
        <end position="220"/>
    </location>
</feature>
<feature type="compositionally biased region" description="Polar residues" evidence="1">
    <location>
        <begin position="696"/>
        <end position="708"/>
    </location>
</feature>
<proteinExistence type="predicted"/>
<feature type="compositionally biased region" description="Basic and acidic residues" evidence="1">
    <location>
        <begin position="1261"/>
        <end position="1272"/>
    </location>
</feature>
<gene>
    <name evidence="2" type="ORF">OSB04_022309</name>
</gene>
<dbReference type="AlphaFoldDB" id="A0AA38T9C0"/>
<organism evidence="2 3">
    <name type="scientific">Centaurea solstitialis</name>
    <name type="common">yellow star-thistle</name>
    <dbReference type="NCBI Taxonomy" id="347529"/>
    <lineage>
        <taxon>Eukaryota</taxon>
        <taxon>Viridiplantae</taxon>
        <taxon>Streptophyta</taxon>
        <taxon>Embryophyta</taxon>
        <taxon>Tracheophyta</taxon>
        <taxon>Spermatophyta</taxon>
        <taxon>Magnoliopsida</taxon>
        <taxon>eudicotyledons</taxon>
        <taxon>Gunneridae</taxon>
        <taxon>Pentapetalae</taxon>
        <taxon>asterids</taxon>
        <taxon>campanulids</taxon>
        <taxon>Asterales</taxon>
        <taxon>Asteraceae</taxon>
        <taxon>Carduoideae</taxon>
        <taxon>Cardueae</taxon>
        <taxon>Centaureinae</taxon>
        <taxon>Centaurea</taxon>
    </lineage>
</organism>
<feature type="region of interest" description="Disordered" evidence="1">
    <location>
        <begin position="884"/>
        <end position="950"/>
    </location>
</feature>
<sequence>MDSKELKMSAFESDKPKGSTFHNFINSFCFLELQMEASVLDRRFSKNAEHLPIKKRRFLFRTPSPPHNTAFSEGPERDPDYKSSSQVVQPQLDASCQPAASPTVADLCQSGNIFDSKMDGEKFVEAGKKASEDEDICGLSLVALAAGTNGLAGGAEKLEAPVTVKVEANYVQPAEMSTEETDLRIATTRSKDVVSSTLDCSSPDKSTVDNTTPDEPTLENSHSHTSSESECSRINQVTTNTQKSAALDDRLNWDLNTVMDAWEEPLERDRHVYTADATCSNITYAEGKNSCTKGNSEGCERKREHKSVSENIGSEMLPVGLKSLAHTIESSMQEERKPDCNTLAKLLSPVICTTTRVAVNKIKPLHDQPAESSIVSIPIAVPATVKLEYPECDVSAKRLNVNCKSTGGLSCPIATGLDFSLDYSLPPSFDHSVKVRAPEENIVSSTIVGSGNNVNHAITTAQATECKKLHLSLVTAASPVNGVHQSRTTFDVDDKAKVKKEITSDGVTMENLIGKGTDSSQDVNNGNCKELNQSTFGSLLAIQSSVSAEGEDHPSAVSSIHDVVCSDAEVPIKAEKSPLTSTSGMTNLTETMYHTSHESETNFPNDLVSYNKEVCVAPLDNGSGYENFPSDIQAGSEVDNVEQISFGYDSQFEDGEFRESSIQTWEGYEGEDRENEHGIENQETSFHLATLDGLNDGSQCLPESSSRIRSPDVGSQRGTDEISSVILPEKLDSSDQVSGSEPNETKNGTTEVSTKDASESDQWKMNVSGSDFVPENHSPTRNATKMRDFGSIKFSSRIGSYGPETEDPETKTEGSRFYRREPFSRIGEPSTRDAFLNRGRFKMQGCRFKVVADDRDESQGPFSRTSTMYWVWFSVPSIRQNCPINADDRASGSIRETGITRPLRRGKYSPQVPASGRGGGPWNCSPGRERNLNRLQSPPYPGPTFRRSLPEDVTSVDNLTNEVGVDPNDDGRPVASSYITRQSFRNRLLANREEDDFRARLGLRPSGDNRFGNVGRGRSPRYGSRHNGGGPRGQYYAPASGEYDEPSIDYSHSFPTRRRCFSPAERRENHPCAGSTSPRSRTRSPIGDGFRRRTSRSPNFRSDTRIRRPRSPNYRHGFEPDHAGGYNLEPRNNTSPPNSRWVKYKQRSSAFDRRSPPPIVERLNFYDPSRKTKQNENYRSGHPGRFSGRGGTRFLGSESDDHGCRRGGFVKRYDIGRPVKHFQYDEEDGYGPVYDSRDKEAMELHGRGNPKEPYGNGTESRFPRRPREEREN</sequence>
<keyword evidence="3" id="KW-1185">Reference proteome</keyword>
<feature type="region of interest" description="Disordered" evidence="1">
    <location>
        <begin position="694"/>
        <end position="816"/>
    </location>
</feature>
<feature type="compositionally biased region" description="Basic and acidic residues" evidence="1">
    <location>
        <begin position="1235"/>
        <end position="1250"/>
    </location>
</feature>
<feature type="compositionally biased region" description="Basic and acidic residues" evidence="1">
    <location>
        <begin position="753"/>
        <end position="762"/>
    </location>
</feature>
<accession>A0AA38T9C0</accession>
<evidence type="ECO:0000313" key="3">
    <source>
        <dbReference type="Proteomes" id="UP001172457"/>
    </source>
</evidence>